<feature type="non-terminal residue" evidence="1">
    <location>
        <position position="1"/>
    </location>
</feature>
<comment type="caution">
    <text evidence="1">The sequence shown here is derived from an EMBL/GenBank/DDBJ whole genome shotgun (WGS) entry which is preliminary data.</text>
</comment>
<protein>
    <submittedName>
        <fullName evidence="1">Uncharacterized protein</fullName>
    </submittedName>
</protein>
<sequence>FIMPFKERTWFLTILDIKCMEIEFGESEPRSVLILQYNNESTTVQL</sequence>
<organism evidence="1 2">
    <name type="scientific">Adineta steineri</name>
    <dbReference type="NCBI Taxonomy" id="433720"/>
    <lineage>
        <taxon>Eukaryota</taxon>
        <taxon>Metazoa</taxon>
        <taxon>Spiralia</taxon>
        <taxon>Gnathifera</taxon>
        <taxon>Rotifera</taxon>
        <taxon>Eurotatoria</taxon>
        <taxon>Bdelloidea</taxon>
        <taxon>Adinetida</taxon>
        <taxon>Adinetidae</taxon>
        <taxon>Adineta</taxon>
    </lineage>
</organism>
<gene>
    <name evidence="1" type="ORF">OKA104_LOCUS35054</name>
</gene>
<evidence type="ECO:0000313" key="2">
    <source>
        <dbReference type="Proteomes" id="UP000663881"/>
    </source>
</evidence>
<dbReference type="AlphaFoldDB" id="A0A819U603"/>
<dbReference type="EMBL" id="CAJOAY010004952">
    <property type="protein sequence ID" value="CAF4089489.1"/>
    <property type="molecule type" value="Genomic_DNA"/>
</dbReference>
<name>A0A819U603_9BILA</name>
<evidence type="ECO:0000313" key="1">
    <source>
        <dbReference type="EMBL" id="CAF4089489.1"/>
    </source>
</evidence>
<accession>A0A819U603</accession>
<dbReference type="Proteomes" id="UP000663881">
    <property type="component" value="Unassembled WGS sequence"/>
</dbReference>
<proteinExistence type="predicted"/>
<reference evidence="1" key="1">
    <citation type="submission" date="2021-02" db="EMBL/GenBank/DDBJ databases">
        <authorList>
            <person name="Nowell W R."/>
        </authorList>
    </citation>
    <scope>NUCLEOTIDE SEQUENCE</scope>
</reference>